<reference evidence="1" key="1">
    <citation type="submission" date="2014-04" db="EMBL/GenBank/DDBJ databases">
        <authorList>
            <person name="Croucher N."/>
        </authorList>
    </citation>
    <scope>NUCLEOTIDE SEQUENCE</scope>
    <source>
        <strain evidence="1">6JT2I</strain>
    </source>
</reference>
<name>A0A098AP52_STREE</name>
<reference evidence="1" key="2">
    <citation type="submission" date="2014-10" db="EMBL/GenBank/DDBJ databases">
        <title>Contrasting mechanisms driving short-term and long-term diversification of pneumococci.</title>
        <authorList>
            <person name="Croucher N.J."/>
            <person name="Coupland P.C."/>
            <person name="Stevenson A.E."/>
            <person name="Callendrello A."/>
            <person name="Bentley S.D."/>
            <person name="Hanage W.P."/>
        </authorList>
    </citation>
    <scope>NUCLEOTIDE SEQUENCE</scope>
    <source>
        <strain evidence="1">6JT2I</strain>
    </source>
</reference>
<protein>
    <submittedName>
        <fullName evidence="1">Putative phage-related chromosomal island protein</fullName>
    </submittedName>
</protein>
<dbReference type="EMBL" id="LK020695">
    <property type="protein sequence ID" value="CDQ30309.1"/>
    <property type="molecule type" value="Genomic_DNA"/>
</dbReference>
<organism evidence="1">
    <name type="scientific">Streptococcus pneumoniae</name>
    <dbReference type="NCBI Taxonomy" id="1313"/>
    <lineage>
        <taxon>Bacteria</taxon>
        <taxon>Bacillati</taxon>
        <taxon>Bacillota</taxon>
        <taxon>Bacilli</taxon>
        <taxon>Lactobacillales</taxon>
        <taxon>Streptococcaceae</taxon>
        <taxon>Streptococcus</taxon>
    </lineage>
</organism>
<proteinExistence type="predicted"/>
<dbReference type="AlphaFoldDB" id="A0A098AP52"/>
<sequence>MMPKSNYREMRFISSLGEKLLATRILFTVTIANSQ</sequence>
<accession>A0A098AP52</accession>
<evidence type="ECO:0000313" key="1">
    <source>
        <dbReference type="EMBL" id="CDQ30309.1"/>
    </source>
</evidence>